<dbReference type="GO" id="GO:0016020">
    <property type="term" value="C:membrane"/>
    <property type="evidence" value="ECO:0007669"/>
    <property type="project" value="UniProtKB-SubCell"/>
</dbReference>
<evidence type="ECO:0000313" key="6">
    <source>
        <dbReference type="EMBL" id="MCP9564163.1"/>
    </source>
</evidence>
<dbReference type="Proteomes" id="UP000215155">
    <property type="component" value="Unassembled WGS sequence"/>
</dbReference>
<keyword evidence="4 5" id="KW-0472">Membrane</keyword>
<evidence type="ECO:0000313" key="9">
    <source>
        <dbReference type="EMBL" id="OXL43753.1"/>
    </source>
</evidence>
<feature type="transmembrane region" description="Helical" evidence="5">
    <location>
        <begin position="65"/>
        <end position="82"/>
    </location>
</feature>
<dbReference type="Proteomes" id="UP000477980">
    <property type="component" value="Unassembled WGS sequence"/>
</dbReference>
<dbReference type="OrthoDB" id="9811701at2"/>
<evidence type="ECO:0000256" key="5">
    <source>
        <dbReference type="SAM" id="Phobius"/>
    </source>
</evidence>
<dbReference type="Pfam" id="PF04172">
    <property type="entry name" value="LrgB"/>
    <property type="match status" value="1"/>
</dbReference>
<dbReference type="EMBL" id="VZBP01000081">
    <property type="protein sequence ID" value="MQO09467.1"/>
    <property type="molecule type" value="Genomic_DNA"/>
</dbReference>
<dbReference type="PANTHER" id="PTHR30249">
    <property type="entry name" value="PUTATIVE SEROTONIN TRANSPORTER"/>
    <property type="match status" value="1"/>
</dbReference>
<protein>
    <submittedName>
        <fullName evidence="8">LrgB family protein</fullName>
    </submittedName>
</protein>
<evidence type="ECO:0000256" key="4">
    <source>
        <dbReference type="ARBA" id="ARBA00023136"/>
    </source>
</evidence>
<keyword evidence="3 5" id="KW-1133">Transmembrane helix</keyword>
<evidence type="ECO:0000313" key="7">
    <source>
        <dbReference type="EMBL" id="MQO09467.1"/>
    </source>
</evidence>
<name>A0A229I4K0_9BACT</name>
<dbReference type="InterPro" id="IPR007300">
    <property type="entry name" value="CidB/LrgB"/>
</dbReference>
<organism evidence="8 12">
    <name type="scientific">Segatella copri</name>
    <dbReference type="NCBI Taxonomy" id="165179"/>
    <lineage>
        <taxon>Bacteria</taxon>
        <taxon>Pseudomonadati</taxon>
        <taxon>Bacteroidota</taxon>
        <taxon>Bacteroidia</taxon>
        <taxon>Bacteroidales</taxon>
        <taxon>Prevotellaceae</taxon>
        <taxon>Segatella</taxon>
    </lineage>
</organism>
<reference evidence="9 10" key="1">
    <citation type="submission" date="2017-07" db="EMBL/GenBank/DDBJ databases">
        <title>Draft genome sequence of Prevotella copri isolated from the gut of healthy adult Indian.</title>
        <authorList>
            <person name="Das B."/>
            <person name="Bag S."/>
            <person name="Ghosh T.S."/>
        </authorList>
    </citation>
    <scope>NUCLEOTIDE SEQUENCE [LARGE SCALE GENOMIC DNA]</scope>
    <source>
        <strain evidence="9 10">Indica</strain>
    </source>
</reference>
<proteinExistence type="predicted"/>
<evidence type="ECO:0000313" key="8">
    <source>
        <dbReference type="EMBL" id="MQP14576.1"/>
    </source>
</evidence>
<gene>
    <name evidence="9" type="ORF">CFT61_09180</name>
    <name evidence="8" type="ORF">F7D25_09170</name>
    <name evidence="7" type="ORF">F7D57_06985</name>
    <name evidence="6" type="ORF">NNC64_06215</name>
</gene>
<dbReference type="PANTHER" id="PTHR30249:SF0">
    <property type="entry name" value="PLASTIDAL GLYCOLATE_GLYCERATE TRANSLOCATOR 1, CHLOROPLASTIC"/>
    <property type="match status" value="1"/>
</dbReference>
<dbReference type="Proteomes" id="UP000405805">
    <property type="component" value="Unassembled WGS sequence"/>
</dbReference>
<feature type="transmembrane region" description="Helical" evidence="5">
    <location>
        <begin position="206"/>
        <end position="229"/>
    </location>
</feature>
<feature type="transmembrane region" description="Helical" evidence="5">
    <location>
        <begin position="94"/>
        <end position="119"/>
    </location>
</feature>
<dbReference type="RefSeq" id="WP_089544141.1">
    <property type="nucleotide sequence ID" value="NZ_CABOGV010000035.1"/>
</dbReference>
<accession>A0A229I4K0</accession>
<evidence type="ECO:0000313" key="12">
    <source>
        <dbReference type="Proteomes" id="UP000477980"/>
    </source>
</evidence>
<dbReference type="EMBL" id="NMPZ01000013">
    <property type="protein sequence ID" value="OXL43753.1"/>
    <property type="molecule type" value="Genomic_DNA"/>
</dbReference>
<comment type="subcellular location">
    <subcellularLocation>
        <location evidence="1">Membrane</location>
        <topology evidence="1">Multi-pass membrane protein</topology>
    </subcellularLocation>
</comment>
<evidence type="ECO:0000256" key="3">
    <source>
        <dbReference type="ARBA" id="ARBA00022989"/>
    </source>
</evidence>
<keyword evidence="2 5" id="KW-0812">Transmembrane</keyword>
<sequence length="230" mass="24288">MISLFQDSVFFGVLISLAAYAIGLLLKIKTGWSLMNPLLISIILVICTLLITGVDYKTYNAGANIISYLLTPATICLAVPLYQQVELLKKNYRAVLIGILSGVLASLCSVLLLALVFHFDHAAYVTFLPKSITTAIGIGVSEELGGHVSVTVVVIIITGVIGNIFAEKFLKLLCIKEPIAKGIAIGCSAHALGTAKAMEMGTIEGAMSSLSIVVCGVMTVIGSSIFAMFM</sequence>
<feature type="transmembrane region" description="Helical" evidence="5">
    <location>
        <begin position="38"/>
        <end position="59"/>
    </location>
</feature>
<evidence type="ECO:0000256" key="1">
    <source>
        <dbReference type="ARBA" id="ARBA00004141"/>
    </source>
</evidence>
<evidence type="ECO:0000256" key="2">
    <source>
        <dbReference type="ARBA" id="ARBA00022692"/>
    </source>
</evidence>
<evidence type="ECO:0000313" key="11">
    <source>
        <dbReference type="Proteomes" id="UP000405805"/>
    </source>
</evidence>
<comment type="caution">
    <text evidence="8">The sequence shown here is derived from an EMBL/GenBank/DDBJ whole genome shotgun (WGS) entry which is preliminary data.</text>
</comment>
<dbReference type="Proteomes" id="UP001205531">
    <property type="component" value="Unassembled WGS sequence"/>
</dbReference>
<reference evidence="6" key="3">
    <citation type="submission" date="2022-07" db="EMBL/GenBank/DDBJ databases">
        <title>Prevotella copri.</title>
        <authorList>
            <person name="Yang C."/>
        </authorList>
    </citation>
    <scope>NUCLEOTIDE SEQUENCE</scope>
    <source>
        <strain evidence="6">HF2107</strain>
    </source>
</reference>
<evidence type="ECO:0000313" key="10">
    <source>
        <dbReference type="Proteomes" id="UP000215155"/>
    </source>
</evidence>
<feature type="transmembrane region" description="Helical" evidence="5">
    <location>
        <begin position="148"/>
        <end position="166"/>
    </location>
</feature>
<dbReference type="AlphaFoldDB" id="A0A229I4K0"/>
<dbReference type="EMBL" id="VZAH01000090">
    <property type="protein sequence ID" value="MQP14576.1"/>
    <property type="molecule type" value="Genomic_DNA"/>
</dbReference>
<reference evidence="11 12" key="2">
    <citation type="submission" date="2019-09" db="EMBL/GenBank/DDBJ databases">
        <title>Distinct polysaccharide growth profiles of human intestinal Prevotella copri isolates.</title>
        <authorList>
            <person name="Fehlner-Peach H."/>
            <person name="Magnabosco C."/>
            <person name="Raghavan V."/>
            <person name="Scher J.U."/>
            <person name="Tett A."/>
            <person name="Cox L.M."/>
            <person name="Gottsegen C."/>
            <person name="Watters A."/>
            <person name="Wiltshire- Gordon J.D."/>
            <person name="Segata N."/>
            <person name="Bonneau R."/>
            <person name="Littman D.R."/>
        </authorList>
    </citation>
    <scope>NUCLEOTIDE SEQUENCE [LARGE SCALE GENOMIC DNA]</scope>
    <source>
        <strain evidence="11">iA624</strain>
        <strain evidence="7">IA624</strain>
        <strain evidence="12">iAA917</strain>
        <strain evidence="8">IAA917</strain>
    </source>
</reference>
<dbReference type="EMBL" id="JANDWZ010000010">
    <property type="protein sequence ID" value="MCP9564163.1"/>
    <property type="molecule type" value="Genomic_DNA"/>
</dbReference>
<feature type="transmembrane region" description="Helical" evidence="5">
    <location>
        <begin position="6"/>
        <end position="26"/>
    </location>
</feature>